<gene>
    <name evidence="5" type="ORF">B1B_19005</name>
</gene>
<dbReference type="EC" id="2.1.1.-" evidence="5"/>
<dbReference type="SUPFAM" id="SSF53335">
    <property type="entry name" value="S-adenosyl-L-methionine-dependent methyltransferases"/>
    <property type="match status" value="1"/>
</dbReference>
<dbReference type="PANTHER" id="PTHR44942">
    <property type="entry name" value="METHYLTRANSF_11 DOMAIN-CONTAINING PROTEIN"/>
    <property type="match status" value="1"/>
</dbReference>
<dbReference type="GO" id="GO:0032259">
    <property type="term" value="P:methylation"/>
    <property type="evidence" value="ECO:0007669"/>
    <property type="project" value="UniProtKB-KW"/>
</dbReference>
<proteinExistence type="inferred from homology"/>
<dbReference type="CDD" id="cd02440">
    <property type="entry name" value="AdoMet_MTases"/>
    <property type="match status" value="1"/>
</dbReference>
<reference evidence="5" key="2">
    <citation type="journal article" date="2014" name="ISME J.">
        <title>Microbial stratification in low pH oxic and suboxic macroscopic growths along an acid mine drainage.</title>
        <authorList>
            <person name="Mendez-Garcia C."/>
            <person name="Mesa V."/>
            <person name="Sprenger R.R."/>
            <person name="Richter M."/>
            <person name="Diez M.S."/>
            <person name="Solano J."/>
            <person name="Bargiela R."/>
            <person name="Golyshina O.V."/>
            <person name="Manteca A."/>
            <person name="Ramos J.L."/>
            <person name="Gallego J.R."/>
            <person name="Llorente I."/>
            <person name="Martins Dos Santos V.A."/>
            <person name="Jensen O.N."/>
            <person name="Pelaez A.I."/>
            <person name="Sanchez J."/>
            <person name="Ferrer M."/>
        </authorList>
    </citation>
    <scope>NUCLEOTIDE SEQUENCE</scope>
</reference>
<keyword evidence="3 5" id="KW-0808">Transferase</keyword>
<sequence length="145" mass="16550">MRSGIFGRDPEAYHRARLPYPERVYQVLIRRCGLRPGTATFEIGPGTGIATRELLQRGASPLTLIEPDRRLVRFLRANLRYRPGAVTFHPHRFEEVPLRPGSFDLGVAATSFHWLPERRGLRKVARALRPGGWWAAWGNEHGDPF</sequence>
<dbReference type="Gene3D" id="3.40.50.150">
    <property type="entry name" value="Vaccinia Virus protein VP39"/>
    <property type="match status" value="1"/>
</dbReference>
<evidence type="ECO:0000256" key="2">
    <source>
        <dbReference type="ARBA" id="ARBA00022603"/>
    </source>
</evidence>
<evidence type="ECO:0000259" key="4">
    <source>
        <dbReference type="Pfam" id="PF08241"/>
    </source>
</evidence>
<dbReference type="GO" id="GO:0008757">
    <property type="term" value="F:S-adenosylmethionine-dependent methyltransferase activity"/>
    <property type="evidence" value="ECO:0007669"/>
    <property type="project" value="InterPro"/>
</dbReference>
<dbReference type="InterPro" id="IPR051052">
    <property type="entry name" value="Diverse_substrate_MTase"/>
</dbReference>
<reference evidence="5" key="1">
    <citation type="submission" date="2013-08" db="EMBL/GenBank/DDBJ databases">
        <authorList>
            <person name="Mendez C."/>
            <person name="Richter M."/>
            <person name="Ferrer M."/>
            <person name="Sanchez J."/>
        </authorList>
    </citation>
    <scope>NUCLEOTIDE SEQUENCE</scope>
</reference>
<comment type="similarity">
    <text evidence="1">Belongs to the methyltransferase superfamily.</text>
</comment>
<feature type="domain" description="Methyltransferase type 11" evidence="4">
    <location>
        <begin position="42"/>
        <end position="134"/>
    </location>
</feature>
<organism evidence="5">
    <name type="scientific">mine drainage metagenome</name>
    <dbReference type="NCBI Taxonomy" id="410659"/>
    <lineage>
        <taxon>unclassified sequences</taxon>
        <taxon>metagenomes</taxon>
        <taxon>ecological metagenomes</taxon>
    </lineage>
</organism>
<feature type="non-terminal residue" evidence="5">
    <location>
        <position position="145"/>
    </location>
</feature>
<keyword evidence="2 5" id="KW-0489">Methyltransferase</keyword>
<evidence type="ECO:0000256" key="3">
    <source>
        <dbReference type="ARBA" id="ARBA00022679"/>
    </source>
</evidence>
<evidence type="ECO:0000256" key="1">
    <source>
        <dbReference type="ARBA" id="ARBA00008361"/>
    </source>
</evidence>
<name>T0Y7K8_9ZZZZ</name>
<evidence type="ECO:0000313" key="5">
    <source>
        <dbReference type="EMBL" id="EQD27852.1"/>
    </source>
</evidence>
<dbReference type="InterPro" id="IPR013216">
    <property type="entry name" value="Methyltransf_11"/>
</dbReference>
<protein>
    <submittedName>
        <fullName evidence="5">Methyltransferase type 11</fullName>
        <ecNumber evidence="5">2.1.1.-</ecNumber>
    </submittedName>
</protein>
<dbReference type="EMBL" id="AUZY01012759">
    <property type="protein sequence ID" value="EQD27852.1"/>
    <property type="molecule type" value="Genomic_DNA"/>
</dbReference>
<comment type="caution">
    <text evidence="5">The sequence shown here is derived from an EMBL/GenBank/DDBJ whole genome shotgun (WGS) entry which is preliminary data.</text>
</comment>
<dbReference type="InterPro" id="IPR029063">
    <property type="entry name" value="SAM-dependent_MTases_sf"/>
</dbReference>
<dbReference type="PANTHER" id="PTHR44942:SF4">
    <property type="entry name" value="METHYLTRANSFERASE TYPE 11 DOMAIN-CONTAINING PROTEIN"/>
    <property type="match status" value="1"/>
</dbReference>
<dbReference type="Pfam" id="PF08241">
    <property type="entry name" value="Methyltransf_11"/>
    <property type="match status" value="1"/>
</dbReference>
<accession>T0Y7K8</accession>
<dbReference type="AlphaFoldDB" id="T0Y7K8"/>